<keyword evidence="5" id="KW-0281">Fimbrium</keyword>
<feature type="region of interest" description="Disordered" evidence="9">
    <location>
        <begin position="31"/>
        <end position="52"/>
    </location>
</feature>
<gene>
    <name evidence="10" type="ORF">C8E89_117130</name>
</gene>
<protein>
    <recommendedName>
        <fullName evidence="2">Pilin</fullName>
    </recommendedName>
    <alternativeName>
        <fullName evidence="8">Pili structural subunit</fullName>
    </alternativeName>
</protein>
<evidence type="ECO:0000256" key="8">
    <source>
        <dbReference type="ARBA" id="ARBA00093801"/>
    </source>
</evidence>
<evidence type="ECO:0000256" key="2">
    <source>
        <dbReference type="ARBA" id="ARBA00018586"/>
    </source>
</evidence>
<feature type="compositionally biased region" description="Basic and acidic residues" evidence="9">
    <location>
        <begin position="32"/>
        <end position="52"/>
    </location>
</feature>
<evidence type="ECO:0000256" key="4">
    <source>
        <dbReference type="ARBA" id="ARBA00022889"/>
    </source>
</evidence>
<evidence type="ECO:0000256" key="5">
    <source>
        <dbReference type="ARBA" id="ARBA00023263"/>
    </source>
</evidence>
<keyword evidence="3" id="KW-0732">Signal</keyword>
<evidence type="ECO:0000256" key="6">
    <source>
        <dbReference type="ARBA" id="ARBA00093784"/>
    </source>
</evidence>
<reference evidence="10 11" key="2">
    <citation type="submission" date="2018-06" db="EMBL/GenBank/DDBJ databases">
        <title>Sequencing of bacterial isolates from soil warming experiment in Harvard Forest, Massachusetts, USA.</title>
        <authorList>
            <person name="Deangelis K.PhD."/>
        </authorList>
    </citation>
    <scope>NUCLEOTIDE SEQUENCE [LARGE SCALE GENOMIC DNA]</scope>
    <source>
        <strain evidence="10 11">GAS496</strain>
    </source>
</reference>
<sequence length="52" mass="6022">MASAQIGEFPSYHWCPGEDWHPEWGNNWDAGTCHDDHHRDGDGDNHNNDFWG</sequence>
<keyword evidence="4" id="KW-0130">Cell adhesion</keyword>
<comment type="subunit">
    <text evidence="7">Forms a homomer composed of subunits assembled in a large structure.</text>
</comment>
<comment type="subcellular location">
    <subcellularLocation>
        <location evidence="1">Fimbrium</location>
    </subcellularLocation>
</comment>
<proteinExistence type="inferred from homology"/>
<evidence type="ECO:0000256" key="9">
    <source>
        <dbReference type="SAM" id="MobiDB-lite"/>
    </source>
</evidence>
<keyword evidence="11" id="KW-1185">Reference proteome</keyword>
<accession>A0A318HJ13</accession>
<comment type="similarity">
    <text evidence="6">Belongs to the mycobacterial pilin family.</text>
</comment>
<evidence type="ECO:0000256" key="1">
    <source>
        <dbReference type="ARBA" id="ARBA00004561"/>
    </source>
</evidence>
<name>A0A318HJ13_9MYCO</name>
<comment type="caution">
    <text evidence="10">The sequence shown here is derived from an EMBL/GenBank/DDBJ whole genome shotgun (WGS) entry which is preliminary data.</text>
</comment>
<dbReference type="InterPro" id="IPR058759">
    <property type="entry name" value="Pilin_mycobact"/>
</dbReference>
<evidence type="ECO:0000256" key="7">
    <source>
        <dbReference type="ARBA" id="ARBA00093787"/>
    </source>
</evidence>
<evidence type="ECO:0000313" key="10">
    <source>
        <dbReference type="EMBL" id="PXX05620.1"/>
    </source>
</evidence>
<evidence type="ECO:0000256" key="3">
    <source>
        <dbReference type="ARBA" id="ARBA00022729"/>
    </source>
</evidence>
<reference evidence="11" key="1">
    <citation type="submission" date="2018-05" db="EMBL/GenBank/DDBJ databases">
        <authorList>
            <person name="Deangelis K."/>
            <person name="Huntemann M."/>
            <person name="Clum A."/>
            <person name="Pillay M."/>
            <person name="Palaniappan K."/>
            <person name="Varghese N."/>
            <person name="Mikhailova N."/>
            <person name="Stamatis D."/>
            <person name="Reddy T."/>
            <person name="Daum C."/>
            <person name="Shapiro N."/>
            <person name="Ivanova N."/>
            <person name="Kyrpides N."/>
            <person name="Woyke T."/>
        </authorList>
    </citation>
    <scope>NUCLEOTIDE SEQUENCE [LARGE SCALE GENOMIC DNA]</scope>
    <source>
        <strain evidence="11">GAS496</strain>
    </source>
</reference>
<dbReference type="Pfam" id="PF26380">
    <property type="entry name" value="Pilin_Mycobact"/>
    <property type="match status" value="1"/>
</dbReference>
<dbReference type="EMBL" id="QJJU01000017">
    <property type="protein sequence ID" value="PXX05620.1"/>
    <property type="molecule type" value="Genomic_DNA"/>
</dbReference>
<dbReference type="Proteomes" id="UP000247781">
    <property type="component" value="Unassembled WGS sequence"/>
</dbReference>
<organism evidence="10 11">
    <name type="scientific">Mycolicibacterium moriokaense</name>
    <dbReference type="NCBI Taxonomy" id="39691"/>
    <lineage>
        <taxon>Bacteria</taxon>
        <taxon>Bacillati</taxon>
        <taxon>Actinomycetota</taxon>
        <taxon>Actinomycetes</taxon>
        <taxon>Mycobacteriales</taxon>
        <taxon>Mycobacteriaceae</taxon>
        <taxon>Mycolicibacterium</taxon>
    </lineage>
</organism>
<evidence type="ECO:0000313" key="11">
    <source>
        <dbReference type="Proteomes" id="UP000247781"/>
    </source>
</evidence>
<dbReference type="AlphaFoldDB" id="A0A318HJ13"/>